<organism evidence="1 2">
    <name type="scientific">Nocardia vinacea</name>
    <dbReference type="NCBI Taxonomy" id="96468"/>
    <lineage>
        <taxon>Bacteria</taxon>
        <taxon>Bacillati</taxon>
        <taxon>Actinomycetota</taxon>
        <taxon>Actinomycetes</taxon>
        <taxon>Mycobacteriales</taxon>
        <taxon>Nocardiaceae</taxon>
        <taxon>Nocardia</taxon>
    </lineage>
</organism>
<evidence type="ECO:0000313" key="1">
    <source>
        <dbReference type="EMBL" id="WUV49305.1"/>
    </source>
</evidence>
<keyword evidence="2" id="KW-1185">Reference proteome</keyword>
<sequence length="91" mass="10721">MTRVKFVRQLDGLTYEFVRDGWAYGYPSYKRVDHDLWCRRLPDFGWSICTDSGEVLSRPFDDPGQGPLPPEGAWVARKHERSYVYDMLHHS</sequence>
<reference evidence="1" key="1">
    <citation type="submission" date="2022-10" db="EMBL/GenBank/DDBJ databases">
        <title>The complete genomes of actinobacterial strains from the NBC collection.</title>
        <authorList>
            <person name="Joergensen T.S."/>
            <person name="Alvarez Arevalo M."/>
            <person name="Sterndorff E.B."/>
            <person name="Faurdal D."/>
            <person name="Vuksanovic O."/>
            <person name="Mourched A.-S."/>
            <person name="Charusanti P."/>
            <person name="Shaw S."/>
            <person name="Blin K."/>
            <person name="Weber T."/>
        </authorList>
    </citation>
    <scope>NUCLEOTIDE SEQUENCE</scope>
    <source>
        <strain evidence="1">NBC_01482</strain>
    </source>
</reference>
<protein>
    <submittedName>
        <fullName evidence="1">Uncharacterized protein</fullName>
    </submittedName>
</protein>
<dbReference type="Proteomes" id="UP001432062">
    <property type="component" value="Chromosome"/>
</dbReference>
<accession>A0ABZ1Z193</accession>
<gene>
    <name evidence="1" type="ORF">OG563_14540</name>
</gene>
<dbReference type="EMBL" id="CP109441">
    <property type="protein sequence ID" value="WUV49305.1"/>
    <property type="molecule type" value="Genomic_DNA"/>
</dbReference>
<name>A0ABZ1Z193_9NOCA</name>
<evidence type="ECO:0000313" key="2">
    <source>
        <dbReference type="Proteomes" id="UP001432062"/>
    </source>
</evidence>
<dbReference type="RefSeq" id="WP_329413810.1">
    <property type="nucleotide sequence ID" value="NZ_CP109441.1"/>
</dbReference>
<proteinExistence type="predicted"/>